<sequence>MSNSDIENSGSSHGLGDHKPYHHGDLRRQLLDAAAKLIREEGEAALSMRKLALAVGVSRTAPYHHFSDKQALLCAVAEEGFRRFRGIVSVRPESGEIGDQAAVVDEAAIRLFIRRYIDFAVNNAEYYDLMFGGHLWKSQQLTASLKEVAYASFKVYIEHIRHWQKSTLLESAVDPLRYAQVTWSTLHGMSRLLIDGIYLDSAAVAAMSDTAADMFWRQLQST</sequence>
<dbReference type="InterPro" id="IPR001647">
    <property type="entry name" value="HTH_TetR"/>
</dbReference>
<evidence type="ECO:0000256" key="2">
    <source>
        <dbReference type="ARBA" id="ARBA00023125"/>
    </source>
</evidence>
<dbReference type="PANTHER" id="PTHR30055:SF220">
    <property type="entry name" value="TETR-FAMILY REGULATORY PROTEIN"/>
    <property type="match status" value="1"/>
</dbReference>
<accession>A0ABP7WW03</accession>
<feature type="domain" description="HTH tetR-type" evidence="6">
    <location>
        <begin position="24"/>
        <end position="84"/>
    </location>
</feature>
<keyword evidence="8" id="KW-1185">Reference proteome</keyword>
<dbReference type="Gene3D" id="1.10.357.10">
    <property type="entry name" value="Tetracycline Repressor, domain 2"/>
    <property type="match status" value="1"/>
</dbReference>
<keyword evidence="3" id="KW-0804">Transcription</keyword>
<dbReference type="SUPFAM" id="SSF46689">
    <property type="entry name" value="Homeodomain-like"/>
    <property type="match status" value="1"/>
</dbReference>
<evidence type="ECO:0000313" key="7">
    <source>
        <dbReference type="EMBL" id="GAA4097723.1"/>
    </source>
</evidence>
<evidence type="ECO:0000256" key="4">
    <source>
        <dbReference type="PROSITE-ProRule" id="PRU00335"/>
    </source>
</evidence>
<dbReference type="InterPro" id="IPR036271">
    <property type="entry name" value="Tet_transcr_reg_TetR-rel_C_sf"/>
</dbReference>
<evidence type="ECO:0000256" key="5">
    <source>
        <dbReference type="SAM" id="MobiDB-lite"/>
    </source>
</evidence>
<dbReference type="EMBL" id="BAABDM010000004">
    <property type="protein sequence ID" value="GAA4097723.1"/>
    <property type="molecule type" value="Genomic_DNA"/>
</dbReference>
<protein>
    <submittedName>
        <fullName evidence="7">TetR/AcrR family transcriptional regulator</fullName>
    </submittedName>
</protein>
<dbReference type="Pfam" id="PF13305">
    <property type="entry name" value="TetR_C_33"/>
    <property type="match status" value="1"/>
</dbReference>
<dbReference type="Proteomes" id="UP001500392">
    <property type="component" value="Unassembled WGS sequence"/>
</dbReference>
<dbReference type="PROSITE" id="PS50977">
    <property type="entry name" value="HTH_TETR_2"/>
    <property type="match status" value="1"/>
</dbReference>
<reference evidence="8" key="1">
    <citation type="journal article" date="2019" name="Int. J. Syst. Evol. Microbiol.">
        <title>The Global Catalogue of Microorganisms (GCM) 10K type strain sequencing project: providing services to taxonomists for standard genome sequencing and annotation.</title>
        <authorList>
            <consortium name="The Broad Institute Genomics Platform"/>
            <consortium name="The Broad Institute Genome Sequencing Center for Infectious Disease"/>
            <person name="Wu L."/>
            <person name="Ma J."/>
        </authorList>
    </citation>
    <scope>NUCLEOTIDE SEQUENCE [LARGE SCALE GENOMIC DNA]</scope>
    <source>
        <strain evidence="8">JCM 17304</strain>
    </source>
</reference>
<gene>
    <name evidence="7" type="ORF">GCM10022414_23090</name>
</gene>
<proteinExistence type="predicted"/>
<feature type="compositionally biased region" description="Polar residues" evidence="5">
    <location>
        <begin position="1"/>
        <end position="12"/>
    </location>
</feature>
<evidence type="ECO:0000256" key="3">
    <source>
        <dbReference type="ARBA" id="ARBA00023163"/>
    </source>
</evidence>
<dbReference type="InterPro" id="IPR050109">
    <property type="entry name" value="HTH-type_TetR-like_transc_reg"/>
</dbReference>
<dbReference type="SUPFAM" id="SSF48498">
    <property type="entry name" value="Tetracyclin repressor-like, C-terminal domain"/>
    <property type="match status" value="1"/>
</dbReference>
<feature type="region of interest" description="Disordered" evidence="5">
    <location>
        <begin position="1"/>
        <end position="20"/>
    </location>
</feature>
<dbReference type="InterPro" id="IPR009057">
    <property type="entry name" value="Homeodomain-like_sf"/>
</dbReference>
<organism evidence="7 8">
    <name type="scientific">Zhongshania borealis</name>
    <dbReference type="NCBI Taxonomy" id="889488"/>
    <lineage>
        <taxon>Bacteria</taxon>
        <taxon>Pseudomonadati</taxon>
        <taxon>Pseudomonadota</taxon>
        <taxon>Gammaproteobacteria</taxon>
        <taxon>Cellvibrionales</taxon>
        <taxon>Spongiibacteraceae</taxon>
        <taxon>Zhongshania</taxon>
    </lineage>
</organism>
<evidence type="ECO:0000313" key="8">
    <source>
        <dbReference type="Proteomes" id="UP001500392"/>
    </source>
</evidence>
<feature type="DNA-binding region" description="H-T-H motif" evidence="4">
    <location>
        <begin position="47"/>
        <end position="66"/>
    </location>
</feature>
<evidence type="ECO:0000259" key="6">
    <source>
        <dbReference type="PROSITE" id="PS50977"/>
    </source>
</evidence>
<dbReference type="RefSeq" id="WP_344936060.1">
    <property type="nucleotide sequence ID" value="NZ_BAABDM010000004.1"/>
</dbReference>
<dbReference type="PANTHER" id="PTHR30055">
    <property type="entry name" value="HTH-TYPE TRANSCRIPTIONAL REGULATOR RUTR"/>
    <property type="match status" value="1"/>
</dbReference>
<dbReference type="PRINTS" id="PR00455">
    <property type="entry name" value="HTHTETR"/>
</dbReference>
<comment type="caution">
    <text evidence="7">The sequence shown here is derived from an EMBL/GenBank/DDBJ whole genome shotgun (WGS) entry which is preliminary data.</text>
</comment>
<evidence type="ECO:0000256" key="1">
    <source>
        <dbReference type="ARBA" id="ARBA00023015"/>
    </source>
</evidence>
<dbReference type="Pfam" id="PF00440">
    <property type="entry name" value="TetR_N"/>
    <property type="match status" value="1"/>
</dbReference>
<keyword evidence="2 4" id="KW-0238">DNA-binding</keyword>
<keyword evidence="1" id="KW-0805">Transcription regulation</keyword>
<dbReference type="InterPro" id="IPR025996">
    <property type="entry name" value="MT1864/Rv1816-like_C"/>
</dbReference>
<name>A0ABP7WW03_9GAMM</name>